<feature type="transmembrane region" description="Helical" evidence="6">
    <location>
        <begin position="28"/>
        <end position="46"/>
    </location>
</feature>
<keyword evidence="3 6" id="KW-0812">Transmembrane</keyword>
<dbReference type="Pfam" id="PF02653">
    <property type="entry name" value="BPD_transp_2"/>
    <property type="match status" value="1"/>
</dbReference>
<dbReference type="RefSeq" id="WP_096182600.1">
    <property type="nucleotide sequence ID" value="NZ_BDUF01000068.1"/>
</dbReference>
<gene>
    <name evidence="7" type="ORF">EFBL_2519</name>
</gene>
<dbReference type="AlphaFoldDB" id="A0A292YII5"/>
<name>A0A292YII5_9BACL</name>
<feature type="transmembrane region" description="Helical" evidence="6">
    <location>
        <begin position="201"/>
        <end position="223"/>
    </location>
</feature>
<dbReference type="GO" id="GO:0005886">
    <property type="term" value="C:plasma membrane"/>
    <property type="evidence" value="ECO:0007669"/>
    <property type="project" value="UniProtKB-SubCell"/>
</dbReference>
<evidence type="ECO:0000256" key="2">
    <source>
        <dbReference type="ARBA" id="ARBA00022475"/>
    </source>
</evidence>
<reference evidence="8" key="1">
    <citation type="submission" date="2017-07" db="EMBL/GenBank/DDBJ databases">
        <title>Draft genome sequence of Effusibacillus lacus strain skLN1.</title>
        <authorList>
            <person name="Watanabe M."/>
            <person name="Kojima H."/>
            <person name="Fukui M."/>
        </authorList>
    </citation>
    <scope>NUCLEOTIDE SEQUENCE [LARGE SCALE GENOMIC DNA]</scope>
    <source>
        <strain evidence="8">skLN1</strain>
    </source>
</reference>
<dbReference type="PANTHER" id="PTHR30482:SF10">
    <property type="entry name" value="HIGH-AFFINITY BRANCHED-CHAIN AMINO ACID TRANSPORT PROTEIN BRAE"/>
    <property type="match status" value="1"/>
</dbReference>
<feature type="transmembrane region" description="Helical" evidence="6">
    <location>
        <begin position="53"/>
        <end position="73"/>
    </location>
</feature>
<accession>A0A292YII5</accession>
<keyword evidence="8" id="KW-1185">Reference proteome</keyword>
<dbReference type="GO" id="GO:0015658">
    <property type="term" value="F:branched-chain amino acid transmembrane transporter activity"/>
    <property type="evidence" value="ECO:0007669"/>
    <property type="project" value="InterPro"/>
</dbReference>
<dbReference type="EMBL" id="BDUF01000068">
    <property type="protein sequence ID" value="GAX90877.1"/>
    <property type="molecule type" value="Genomic_DNA"/>
</dbReference>
<sequence length="332" mass="35834">MNKKLLAGLCLLFFVAFPIVFPDDYFIHILVMGGINVVLVLSLNLISGFAGQVSLGHAAFFGIGAYASAILSMNGIPVWVAFVLAAVISAVSGFLIGYPVLRLRGHFFAIATLGFGEIVHLLINNWVDVTRGPMGLSGIPKPEAIFGLDFSSKTHYYFLILAFTVSAIYFSTRIQQSKMGRALVSIRTDEITASAMGVNVAYYKILAFTFSSAIAGIAGAYYAHFVLFLSPETFKLAMSINVLLMLLIGGMGSILGSVLGGLFITIVSEYLRTFAQYQMLIYGVLIVMVVIFAPKGLSGVLEKVSGFLRKTVFQKSQMKGGYSAHEPTHSAD</sequence>
<comment type="subcellular location">
    <subcellularLocation>
        <location evidence="1">Cell membrane</location>
        <topology evidence="1">Multi-pass membrane protein</topology>
    </subcellularLocation>
</comment>
<dbReference type="PANTHER" id="PTHR30482">
    <property type="entry name" value="HIGH-AFFINITY BRANCHED-CHAIN AMINO ACID TRANSPORT SYSTEM PERMEASE"/>
    <property type="match status" value="1"/>
</dbReference>
<feature type="transmembrane region" description="Helical" evidence="6">
    <location>
        <begin position="107"/>
        <end position="127"/>
    </location>
</feature>
<evidence type="ECO:0000313" key="8">
    <source>
        <dbReference type="Proteomes" id="UP000217785"/>
    </source>
</evidence>
<organism evidence="7 8">
    <name type="scientific">Effusibacillus lacus</name>
    <dbReference type="NCBI Taxonomy" id="1348429"/>
    <lineage>
        <taxon>Bacteria</taxon>
        <taxon>Bacillati</taxon>
        <taxon>Bacillota</taxon>
        <taxon>Bacilli</taxon>
        <taxon>Bacillales</taxon>
        <taxon>Alicyclobacillaceae</taxon>
        <taxon>Effusibacillus</taxon>
    </lineage>
</organism>
<dbReference type="OrthoDB" id="9789927at2"/>
<proteinExistence type="predicted"/>
<feature type="transmembrane region" description="Helical" evidence="6">
    <location>
        <begin position="279"/>
        <end position="297"/>
    </location>
</feature>
<evidence type="ECO:0000256" key="1">
    <source>
        <dbReference type="ARBA" id="ARBA00004651"/>
    </source>
</evidence>
<dbReference type="Proteomes" id="UP000217785">
    <property type="component" value="Unassembled WGS sequence"/>
</dbReference>
<evidence type="ECO:0000256" key="3">
    <source>
        <dbReference type="ARBA" id="ARBA00022692"/>
    </source>
</evidence>
<dbReference type="CDD" id="cd06581">
    <property type="entry name" value="TM_PBP1_LivM_like"/>
    <property type="match status" value="1"/>
</dbReference>
<evidence type="ECO:0000313" key="7">
    <source>
        <dbReference type="EMBL" id="GAX90877.1"/>
    </source>
</evidence>
<evidence type="ECO:0000256" key="4">
    <source>
        <dbReference type="ARBA" id="ARBA00022989"/>
    </source>
</evidence>
<dbReference type="InterPro" id="IPR043428">
    <property type="entry name" value="LivM-like"/>
</dbReference>
<evidence type="ECO:0000256" key="5">
    <source>
        <dbReference type="ARBA" id="ARBA00023136"/>
    </source>
</evidence>
<keyword evidence="5 6" id="KW-0472">Membrane</keyword>
<keyword evidence="2" id="KW-1003">Cell membrane</keyword>
<dbReference type="InterPro" id="IPR001851">
    <property type="entry name" value="ABC_transp_permease"/>
</dbReference>
<feature type="transmembrane region" description="Helical" evidence="6">
    <location>
        <begin position="79"/>
        <end position="100"/>
    </location>
</feature>
<comment type="caution">
    <text evidence="7">The sequence shown here is derived from an EMBL/GenBank/DDBJ whole genome shotgun (WGS) entry which is preliminary data.</text>
</comment>
<feature type="transmembrane region" description="Helical" evidence="6">
    <location>
        <begin position="155"/>
        <end position="172"/>
    </location>
</feature>
<evidence type="ECO:0000256" key="6">
    <source>
        <dbReference type="SAM" id="Phobius"/>
    </source>
</evidence>
<protein>
    <submittedName>
        <fullName evidence="7">Branched-chain amino acid ABC</fullName>
    </submittedName>
</protein>
<feature type="transmembrane region" description="Helical" evidence="6">
    <location>
        <begin position="243"/>
        <end position="267"/>
    </location>
</feature>
<keyword evidence="4 6" id="KW-1133">Transmembrane helix</keyword>